<dbReference type="Proteomes" id="UP000007241">
    <property type="component" value="Unassembled WGS sequence"/>
</dbReference>
<feature type="region of interest" description="Disordered" evidence="4">
    <location>
        <begin position="89"/>
        <end position="118"/>
    </location>
</feature>
<dbReference type="RefSeq" id="XP_006679100.1">
    <property type="nucleotide sequence ID" value="XM_006679037.1"/>
</dbReference>
<evidence type="ECO:0000256" key="2">
    <source>
        <dbReference type="ARBA" id="ARBA00022884"/>
    </source>
</evidence>
<accession>F4P3R9</accession>
<dbReference type="Gene3D" id="3.30.70.330">
    <property type="match status" value="1"/>
</dbReference>
<dbReference type="STRING" id="684364.F4P3R9"/>
<dbReference type="InterPro" id="IPR012677">
    <property type="entry name" value="Nucleotide-bd_a/b_plait_sf"/>
</dbReference>
<dbReference type="GeneID" id="18240649"/>
<dbReference type="HOGENOM" id="CLU_335535_0_0_1"/>
<feature type="domain" description="RRM" evidence="5">
    <location>
        <begin position="322"/>
        <end position="404"/>
    </location>
</feature>
<dbReference type="InParanoid" id="F4P3R9"/>
<gene>
    <name evidence="6" type="ORF">BATDEDRAFT_35079</name>
</gene>
<keyword evidence="2" id="KW-0694">RNA-binding</keyword>
<keyword evidence="7" id="KW-1185">Reference proteome</keyword>
<protein>
    <recommendedName>
        <fullName evidence="5">RRM domain-containing protein</fullName>
    </recommendedName>
</protein>
<keyword evidence="3" id="KW-0175">Coiled coil</keyword>
<evidence type="ECO:0000259" key="5">
    <source>
        <dbReference type="SMART" id="SM00360"/>
    </source>
</evidence>
<feature type="compositionally biased region" description="Low complexity" evidence="4">
    <location>
        <begin position="89"/>
        <end position="99"/>
    </location>
</feature>
<dbReference type="PANTHER" id="PTHR13976">
    <property type="entry name" value="HETEROGENEOUS NUCLEAR RIBONUCLEOPROTEIN-RELATED"/>
    <property type="match status" value="1"/>
</dbReference>
<dbReference type="GO" id="GO:0003723">
    <property type="term" value="F:RNA binding"/>
    <property type="evidence" value="ECO:0007669"/>
    <property type="project" value="UniProtKB-KW"/>
</dbReference>
<dbReference type="SUPFAM" id="SSF54928">
    <property type="entry name" value="RNA-binding domain, RBD"/>
    <property type="match status" value="1"/>
</dbReference>
<dbReference type="InterPro" id="IPR035979">
    <property type="entry name" value="RBD_domain_sf"/>
</dbReference>
<sequence length="850" mass="95615">MSSQSRAVGAERSRQLHFSADSNYPSYIDTGILFSTNSSQTSREDFKSPHGYPHLLVVDGNEFPRSSLKAMNYFSPSAINSILVSESSSSLDSTGSRASAPKGQPEYEYKGNHRRPTWPSVYPHQSLQEKMQHRHSTVSINLNAHQPLWSTSSMLQVEEQTPLHSDFDDVSRQLDQIRSQLQSSGIASKNNLSLGSMQQNVKQPLHAWEVHGLPQKPIGNSTNMQHHRYSQKQQFQQLGSLEISADAPFKKHMFPDLQVTNEGDQALLQVISSSNSTLATPSKAPSEVGDLENSPGSQMKVSSLELLFQSRPNIPANAHFSVLKIMNISWDLTIQDVMAFFADSQIPMGHNAPYYHNGIHIILDRTTGKTLGECYVEFPTQVLAAQALRTHRRGFLKGRPVSVEPSTQDKLYHALFPNLRASLEQSQKRLDFQAEENISEGNSQSTLDQKSRPELVYMAREDIFMLLSSCKPSRTHPSKKSSRRPFENIISILSKVPWHRANLVPILQRDHLFEMAKLGTESLLFQTQRVNSNLNTKFLDTFVRAILCVPLFTEKQKLIVLATAHLKCPPELKKFVYMPVEPEAKSQTSTNFSSRVAQIQDYSYNSDPQIHNMTFQTLPVESLPSENFTQKHRSESLNDLKMEAMFADLENNPMQLQSLHRYVSARSSPVLHEALLQHSRHADSVTVPTSSMSMPLNSCILDVKQPNDATVVLDHCQSNSEKAFSNFQFDSKALKLKVAELEHELHLSRQQYNTLAANRDEVIAALKKENQHILERNKQLGRMCGTMSFECVRCGKEQSDTMPLPCSRPSPANTAPSVWDFCESTGKAEFEDVYDIDLPQSSSSPVDVSF</sequence>
<evidence type="ECO:0000313" key="6">
    <source>
        <dbReference type="EMBL" id="EGF80133.1"/>
    </source>
</evidence>
<proteinExistence type="predicted"/>
<evidence type="ECO:0000313" key="7">
    <source>
        <dbReference type="Proteomes" id="UP000007241"/>
    </source>
</evidence>
<feature type="region of interest" description="Disordered" evidence="4">
    <location>
        <begin position="277"/>
        <end position="296"/>
    </location>
</feature>
<dbReference type="InterPro" id="IPR000504">
    <property type="entry name" value="RRM_dom"/>
</dbReference>
<dbReference type="GO" id="GO:1990904">
    <property type="term" value="C:ribonucleoprotein complex"/>
    <property type="evidence" value="ECO:0000318"/>
    <property type="project" value="GO_Central"/>
</dbReference>
<feature type="region of interest" description="Disordered" evidence="4">
    <location>
        <begin position="213"/>
        <end position="233"/>
    </location>
</feature>
<keyword evidence="1" id="KW-0677">Repeat</keyword>
<name>F4P3R9_BATDJ</name>
<dbReference type="InterPro" id="IPR050666">
    <property type="entry name" value="ESRP"/>
</dbReference>
<evidence type="ECO:0000256" key="3">
    <source>
        <dbReference type="SAM" id="Coils"/>
    </source>
</evidence>
<dbReference type="OrthoDB" id="336240at2759"/>
<evidence type="ECO:0000256" key="1">
    <source>
        <dbReference type="ARBA" id="ARBA00022737"/>
    </source>
</evidence>
<reference evidence="6 7" key="1">
    <citation type="submission" date="2009-12" db="EMBL/GenBank/DDBJ databases">
        <title>The draft genome of Batrachochytrium dendrobatidis.</title>
        <authorList>
            <consortium name="US DOE Joint Genome Institute (JGI-PGF)"/>
            <person name="Kuo A."/>
            <person name="Salamov A."/>
            <person name="Schmutz J."/>
            <person name="Lucas S."/>
            <person name="Pitluck S."/>
            <person name="Rosenblum E."/>
            <person name="Stajich J."/>
            <person name="Eisen M."/>
            <person name="Grigoriev I.V."/>
        </authorList>
    </citation>
    <scope>NUCLEOTIDE SEQUENCE [LARGE SCALE GENOMIC DNA]</scope>
    <source>
        <strain evidence="7">JAM81 / FGSC 10211</strain>
    </source>
</reference>
<dbReference type="CDD" id="cd12254">
    <property type="entry name" value="RRM_hnRNPH_ESRPs_RBM12_like"/>
    <property type="match status" value="1"/>
</dbReference>
<evidence type="ECO:0000256" key="4">
    <source>
        <dbReference type="SAM" id="MobiDB-lite"/>
    </source>
</evidence>
<feature type="coiled-coil region" evidence="3">
    <location>
        <begin position="731"/>
        <end position="783"/>
    </location>
</feature>
<dbReference type="SMART" id="SM00360">
    <property type="entry name" value="RRM"/>
    <property type="match status" value="1"/>
</dbReference>
<dbReference type="EMBL" id="GL882884">
    <property type="protein sequence ID" value="EGF80133.1"/>
    <property type="molecule type" value="Genomic_DNA"/>
</dbReference>
<dbReference type="AlphaFoldDB" id="F4P3R9"/>
<organism evidence="6 7">
    <name type="scientific">Batrachochytrium dendrobatidis (strain JAM81 / FGSC 10211)</name>
    <name type="common">Frog chytrid fungus</name>
    <dbReference type="NCBI Taxonomy" id="684364"/>
    <lineage>
        <taxon>Eukaryota</taxon>
        <taxon>Fungi</taxon>
        <taxon>Fungi incertae sedis</taxon>
        <taxon>Chytridiomycota</taxon>
        <taxon>Chytridiomycota incertae sedis</taxon>
        <taxon>Chytridiomycetes</taxon>
        <taxon>Rhizophydiales</taxon>
        <taxon>Rhizophydiales incertae sedis</taxon>
        <taxon>Batrachochytrium</taxon>
    </lineage>
</organism>